<organism evidence="3 4">
    <name type="scientific">Thorsellia anophelis DSM 18579</name>
    <dbReference type="NCBI Taxonomy" id="1123402"/>
    <lineage>
        <taxon>Bacteria</taxon>
        <taxon>Pseudomonadati</taxon>
        <taxon>Pseudomonadota</taxon>
        <taxon>Gammaproteobacteria</taxon>
        <taxon>Enterobacterales</taxon>
        <taxon>Thorselliaceae</taxon>
        <taxon>Thorsellia</taxon>
    </lineage>
</organism>
<feature type="transmembrane region" description="Helical" evidence="1">
    <location>
        <begin position="122"/>
        <end position="141"/>
    </location>
</feature>
<dbReference type="InterPro" id="IPR040423">
    <property type="entry name" value="PEA_transferase"/>
</dbReference>
<dbReference type="GO" id="GO:0009244">
    <property type="term" value="P:lipopolysaccharide core region biosynthetic process"/>
    <property type="evidence" value="ECO:0007669"/>
    <property type="project" value="TreeGrafter"/>
</dbReference>
<evidence type="ECO:0000256" key="1">
    <source>
        <dbReference type="SAM" id="Phobius"/>
    </source>
</evidence>
<keyword evidence="1" id="KW-1133">Transmembrane helix</keyword>
<dbReference type="SUPFAM" id="SSF53649">
    <property type="entry name" value="Alkaline phosphatase-like"/>
    <property type="match status" value="1"/>
</dbReference>
<dbReference type="EMBL" id="FOHV01000008">
    <property type="protein sequence ID" value="SET09723.1"/>
    <property type="molecule type" value="Genomic_DNA"/>
</dbReference>
<dbReference type="GO" id="GO:0016776">
    <property type="term" value="F:phosphotransferase activity, phosphate group as acceptor"/>
    <property type="evidence" value="ECO:0007669"/>
    <property type="project" value="TreeGrafter"/>
</dbReference>
<feature type="domain" description="Sulfatase N-terminal" evidence="2">
    <location>
        <begin position="229"/>
        <end position="456"/>
    </location>
</feature>
<protein>
    <submittedName>
        <fullName evidence="3">Phosphoethanolamine transferase for glucans (OPG), alkaline phosphatase superfamily</fullName>
    </submittedName>
</protein>
<feature type="transmembrane region" description="Helical" evidence="1">
    <location>
        <begin position="49"/>
        <end position="65"/>
    </location>
</feature>
<proteinExistence type="predicted"/>
<dbReference type="Gene3D" id="3.40.720.10">
    <property type="entry name" value="Alkaline Phosphatase, subunit A"/>
    <property type="match status" value="1"/>
</dbReference>
<dbReference type="OrthoDB" id="9786870at2"/>
<keyword evidence="1" id="KW-0812">Transmembrane</keyword>
<dbReference type="Proteomes" id="UP000242642">
    <property type="component" value="Unassembled WGS sequence"/>
</dbReference>
<dbReference type="PANTHER" id="PTHR30443">
    <property type="entry name" value="INNER MEMBRANE PROTEIN"/>
    <property type="match status" value="1"/>
</dbReference>
<dbReference type="RefSeq" id="WP_093318943.1">
    <property type="nucleotide sequence ID" value="NZ_FOHV01000008.1"/>
</dbReference>
<evidence type="ECO:0000313" key="4">
    <source>
        <dbReference type="Proteomes" id="UP000242642"/>
    </source>
</evidence>
<dbReference type="InterPro" id="IPR000917">
    <property type="entry name" value="Sulfatase_N"/>
</dbReference>
<gene>
    <name evidence="3" type="ORF">SAMN02583745_01381</name>
</gene>
<dbReference type="GO" id="GO:0005886">
    <property type="term" value="C:plasma membrane"/>
    <property type="evidence" value="ECO:0007669"/>
    <property type="project" value="UniProtKB-SubCell"/>
</dbReference>
<feature type="transmembrane region" description="Helical" evidence="1">
    <location>
        <begin position="70"/>
        <end position="91"/>
    </location>
</feature>
<feature type="transmembrane region" description="Helical" evidence="1">
    <location>
        <begin position="148"/>
        <end position="166"/>
    </location>
</feature>
<accession>A0A1I0BRQ2</accession>
<keyword evidence="4" id="KW-1185">Reference proteome</keyword>
<name>A0A1I0BRQ2_9GAMM</name>
<keyword evidence="3" id="KW-0808">Transferase</keyword>
<dbReference type="STRING" id="1123402.SAMN02583745_01381"/>
<sequence length="561" mass="64025">MQFLTPKAKINIKIFLKYLILAALSSLLMQSDDYIQKLFTEANQATFELKFTLSLLGFHLLLWLAGNRTLALTVISLFAVMQFIQLLHISYLGRPLDPTTITSSLKETGDISSAVQGTLTEHLHIILAVVIPFLINFYLFWRFLPNRLNKWLTTFCYLGIFLILASKPYRATYRDLNFFLPSPTRPSLYNSLDTFSFLLVKGFPDIEDVMPKAEIPKPILSKIESNAHTVWLIIADSIRADHMQIFGYERETTPNLVKWQSKGLTAHKGIAAAVATAASIPLMMNVIQDPGNLLQLKSEETNLFKLAKEAGFKTTWLSSQGSRVLNDLGVRHIDTLIGQEDALIRFEQKRDQAIIEFIDEQNLQGKNFVVILLRGAHAPYKINYDPNRKEFAKWNDDDELDRIIEGKNSYDNSILFTDSVLDQILERIYSLEGENHVVITADHGQLLGEDNLWGHNILRKEVAIVPLLSASWNAPNGTKLADSVENTYWISHFEMSRWLAARLGTDIELQQYDTNRTFLQGKNLYGINQYLEVDMTDEIEINLSEPFITPNYVPYLIEKTQ</sequence>
<dbReference type="InterPro" id="IPR017850">
    <property type="entry name" value="Alkaline_phosphatase_core_sf"/>
</dbReference>
<keyword evidence="1" id="KW-0472">Membrane</keyword>
<evidence type="ECO:0000313" key="3">
    <source>
        <dbReference type="EMBL" id="SET09723.1"/>
    </source>
</evidence>
<feature type="transmembrane region" description="Helical" evidence="1">
    <location>
        <begin position="12"/>
        <end position="29"/>
    </location>
</feature>
<dbReference type="Pfam" id="PF00884">
    <property type="entry name" value="Sulfatase"/>
    <property type="match status" value="1"/>
</dbReference>
<evidence type="ECO:0000259" key="2">
    <source>
        <dbReference type="Pfam" id="PF00884"/>
    </source>
</evidence>
<dbReference type="AlphaFoldDB" id="A0A1I0BRQ2"/>
<reference evidence="4" key="1">
    <citation type="submission" date="2016-10" db="EMBL/GenBank/DDBJ databases">
        <authorList>
            <person name="Varghese N."/>
            <person name="Submissions S."/>
        </authorList>
    </citation>
    <scope>NUCLEOTIDE SEQUENCE [LARGE SCALE GENOMIC DNA]</scope>
    <source>
        <strain evidence="4">DSM 18579</strain>
    </source>
</reference>
<dbReference type="PANTHER" id="PTHR30443:SF0">
    <property type="entry name" value="PHOSPHOETHANOLAMINE TRANSFERASE EPTA"/>
    <property type="match status" value="1"/>
</dbReference>